<evidence type="ECO:0000313" key="2">
    <source>
        <dbReference type="Proteomes" id="UP000187941"/>
    </source>
</evidence>
<dbReference type="STRING" id="1178516.AWR27_08095"/>
<accession>A0A1P9WVA0</accession>
<reference evidence="1 2" key="1">
    <citation type="submission" date="2016-01" db="EMBL/GenBank/DDBJ databases">
        <authorList>
            <person name="Oliw E.H."/>
        </authorList>
    </citation>
    <scope>NUCLEOTIDE SEQUENCE [LARGE SCALE GENOMIC DNA]</scope>
    <source>
        <strain evidence="1 2">DY10</strain>
    </source>
</reference>
<dbReference type="RefSeq" id="WP_077130727.1">
    <property type="nucleotide sequence ID" value="NZ_CP014263.1"/>
</dbReference>
<name>A0A1P9WVA0_9BACT</name>
<keyword evidence="2" id="KW-1185">Reference proteome</keyword>
<proteinExistence type="predicted"/>
<dbReference type="Proteomes" id="UP000187941">
    <property type="component" value="Chromosome"/>
</dbReference>
<dbReference type="AlphaFoldDB" id="A0A1P9WVA0"/>
<protein>
    <submittedName>
        <fullName evidence="1">Uncharacterized protein</fullName>
    </submittedName>
</protein>
<sequence>MPAVSKTDQFTVESYKVSVIQKPGGPERTLTLVSPQVAGGKRTTATLLSQPVNPFAPTLGAVETSSVELVSWISPGLFDSMYAILLTEKPVFCRYNYTINTDQPKTTSWNLNTVDITTDTETPGDFEK</sequence>
<organism evidence="1 2">
    <name type="scientific">Spirosoma montaniterrae</name>
    <dbReference type="NCBI Taxonomy" id="1178516"/>
    <lineage>
        <taxon>Bacteria</taxon>
        <taxon>Pseudomonadati</taxon>
        <taxon>Bacteroidota</taxon>
        <taxon>Cytophagia</taxon>
        <taxon>Cytophagales</taxon>
        <taxon>Cytophagaceae</taxon>
        <taxon>Spirosoma</taxon>
    </lineage>
</organism>
<dbReference type="KEGG" id="smon:AWR27_08095"/>
<gene>
    <name evidence="1" type="ORF">AWR27_08095</name>
</gene>
<evidence type="ECO:0000313" key="1">
    <source>
        <dbReference type="EMBL" id="AQG79289.1"/>
    </source>
</evidence>
<dbReference type="EMBL" id="CP014263">
    <property type="protein sequence ID" value="AQG79289.1"/>
    <property type="molecule type" value="Genomic_DNA"/>
</dbReference>